<dbReference type="Proteomes" id="UP001590950">
    <property type="component" value="Unassembled WGS sequence"/>
</dbReference>
<dbReference type="Gene3D" id="2.40.128.680">
    <property type="match status" value="1"/>
</dbReference>
<dbReference type="EMBL" id="JBEFKJ010000023">
    <property type="protein sequence ID" value="KAL2039928.1"/>
    <property type="molecule type" value="Genomic_DNA"/>
</dbReference>
<organism evidence="2 3">
    <name type="scientific">Stereocaulon virgatum</name>
    <dbReference type="NCBI Taxonomy" id="373712"/>
    <lineage>
        <taxon>Eukaryota</taxon>
        <taxon>Fungi</taxon>
        <taxon>Dikarya</taxon>
        <taxon>Ascomycota</taxon>
        <taxon>Pezizomycotina</taxon>
        <taxon>Lecanoromycetes</taxon>
        <taxon>OSLEUM clade</taxon>
        <taxon>Lecanoromycetidae</taxon>
        <taxon>Lecanorales</taxon>
        <taxon>Lecanorineae</taxon>
        <taxon>Stereocaulaceae</taxon>
        <taxon>Stereocaulon</taxon>
    </lineage>
</organism>
<protein>
    <submittedName>
        <fullName evidence="2">Uncharacterized protein</fullName>
    </submittedName>
</protein>
<dbReference type="PANTHER" id="PTHR47204:SF1">
    <property type="entry name" value="RIBONUCLEASE H2 SUBUNIT C"/>
    <property type="match status" value="1"/>
</dbReference>
<gene>
    <name evidence="2" type="ORF">N7G274_007331</name>
</gene>
<dbReference type="PANTHER" id="PTHR47204">
    <property type="entry name" value="OS02G0168900 PROTEIN"/>
    <property type="match status" value="1"/>
</dbReference>
<keyword evidence="3" id="KW-1185">Reference proteome</keyword>
<dbReference type="Pfam" id="PF08615">
    <property type="entry name" value="RNase_H2_suC"/>
    <property type="match status" value="1"/>
</dbReference>
<reference evidence="2 3" key="1">
    <citation type="submission" date="2024-09" db="EMBL/GenBank/DDBJ databases">
        <title>Rethinking Asexuality: The Enigmatic Case of Functional Sexual Genes in Lepraria (Stereocaulaceae).</title>
        <authorList>
            <person name="Doellman M."/>
            <person name="Sun Y."/>
            <person name="Barcenas-Pena A."/>
            <person name="Lumbsch H.T."/>
            <person name="Grewe F."/>
        </authorList>
    </citation>
    <scope>NUCLEOTIDE SEQUENCE [LARGE SCALE GENOMIC DNA]</scope>
    <source>
        <strain evidence="2 3">Mercado 3170</strain>
    </source>
</reference>
<dbReference type="InterPro" id="IPR013924">
    <property type="entry name" value="RNase_H2_suC"/>
</dbReference>
<evidence type="ECO:0000313" key="2">
    <source>
        <dbReference type="EMBL" id="KAL2039928.1"/>
    </source>
</evidence>
<evidence type="ECO:0000313" key="3">
    <source>
        <dbReference type="Proteomes" id="UP001590950"/>
    </source>
</evidence>
<comment type="caution">
    <text evidence="2">The sequence shown here is derived from an EMBL/GenBank/DDBJ whole genome shotgun (WGS) entry which is preliminary data.</text>
</comment>
<sequence length="152" mass="17069">MLKFSSPRSDASRPCVPNLLPCRIDHNGPVDASPRYWAPEIASDGKPEAYFRGRKLKGKEVKVPTGYKGVIVKEAKKEDTGKDTEKKDVRDGRDNEEEAEEFSMLQDLGSFDKVMLWGHESIVESEDPFVKGMEEWIGFAEAMHRPGKSEGP</sequence>
<name>A0ABR4A2Q1_9LECA</name>
<evidence type="ECO:0000256" key="1">
    <source>
        <dbReference type="SAM" id="MobiDB-lite"/>
    </source>
</evidence>
<accession>A0ABR4A2Q1</accession>
<feature type="region of interest" description="Disordered" evidence="1">
    <location>
        <begin position="74"/>
        <end position="101"/>
    </location>
</feature>
<proteinExistence type="predicted"/>
<dbReference type="CDD" id="cd09271">
    <property type="entry name" value="RNase_H2-C"/>
    <property type="match status" value="1"/>
</dbReference>
<feature type="compositionally biased region" description="Basic and acidic residues" evidence="1">
    <location>
        <begin position="74"/>
        <end position="93"/>
    </location>
</feature>